<evidence type="ECO:0000256" key="1">
    <source>
        <dbReference type="SAM" id="Phobius"/>
    </source>
</evidence>
<reference evidence="2 3" key="1">
    <citation type="journal article" date="2019" name="Int. J. Syst. Evol. Microbiol.">
        <title>The Global Catalogue of Microorganisms (GCM) 10K type strain sequencing project: providing services to taxonomists for standard genome sequencing and annotation.</title>
        <authorList>
            <consortium name="The Broad Institute Genomics Platform"/>
            <consortium name="The Broad Institute Genome Sequencing Center for Infectious Disease"/>
            <person name="Wu L."/>
            <person name="Ma J."/>
        </authorList>
    </citation>
    <scope>NUCLEOTIDE SEQUENCE [LARGE SCALE GENOMIC DNA]</scope>
    <source>
        <strain evidence="2 3">JCM 15896</strain>
    </source>
</reference>
<name>A0ABN1LHW2_9ALTE</name>
<keyword evidence="1" id="KW-1133">Transmembrane helix</keyword>
<organism evidence="2 3">
    <name type="scientific">Aliiglaciecola litoralis</name>
    <dbReference type="NCBI Taxonomy" id="582857"/>
    <lineage>
        <taxon>Bacteria</taxon>
        <taxon>Pseudomonadati</taxon>
        <taxon>Pseudomonadota</taxon>
        <taxon>Gammaproteobacteria</taxon>
        <taxon>Alteromonadales</taxon>
        <taxon>Alteromonadaceae</taxon>
        <taxon>Aliiglaciecola</taxon>
    </lineage>
</organism>
<keyword evidence="1" id="KW-0472">Membrane</keyword>
<keyword evidence="3" id="KW-1185">Reference proteome</keyword>
<evidence type="ECO:0000313" key="3">
    <source>
        <dbReference type="Proteomes" id="UP001500359"/>
    </source>
</evidence>
<evidence type="ECO:0000313" key="2">
    <source>
        <dbReference type="EMBL" id="GAA0856270.1"/>
    </source>
</evidence>
<gene>
    <name evidence="2" type="ORF">GCM10009114_17520</name>
</gene>
<comment type="caution">
    <text evidence="2">The sequence shown here is derived from an EMBL/GenBank/DDBJ whole genome shotgun (WGS) entry which is preliminary data.</text>
</comment>
<protein>
    <submittedName>
        <fullName evidence="2">Uncharacterized protein</fullName>
    </submittedName>
</protein>
<feature type="transmembrane region" description="Helical" evidence="1">
    <location>
        <begin position="39"/>
        <end position="57"/>
    </location>
</feature>
<dbReference type="Proteomes" id="UP001500359">
    <property type="component" value="Unassembled WGS sequence"/>
</dbReference>
<dbReference type="RefSeq" id="WP_343858846.1">
    <property type="nucleotide sequence ID" value="NZ_BAAAFD010000004.1"/>
</dbReference>
<proteinExistence type="predicted"/>
<sequence>MNVLILIGVLFISLIVIVPLIERSNFRMSNEQMGKWGKWILPMAIVLIIVQIIMYMSRS</sequence>
<keyword evidence="1" id="KW-0812">Transmembrane</keyword>
<accession>A0ABN1LHW2</accession>
<dbReference type="EMBL" id="BAAAFD010000004">
    <property type="protein sequence ID" value="GAA0856270.1"/>
    <property type="molecule type" value="Genomic_DNA"/>
</dbReference>